<dbReference type="EMBL" id="SZVO01000004">
    <property type="protein sequence ID" value="TKT92492.1"/>
    <property type="molecule type" value="Genomic_DNA"/>
</dbReference>
<evidence type="ECO:0000313" key="2">
    <source>
        <dbReference type="Proteomes" id="UP000304900"/>
    </source>
</evidence>
<accession>A0A4U6D5B0</accession>
<dbReference type="PROSITE" id="PS51257">
    <property type="entry name" value="PROKAR_LIPOPROTEIN"/>
    <property type="match status" value="1"/>
</dbReference>
<sequence>MKIIYFLLLFVLISCGPEYDTKYYKAISLDKRDTALLKLVTSEAGFYGDYQIKYYDKTKDDGTIIGNIKGDTLLGKFSYLSRGNVKSIAPIAFLKTSEKLKLGAGTAGTYMGFHVYLGESLSFNDSLFQFHPIEFEELISLKNSAK</sequence>
<dbReference type="Proteomes" id="UP000304900">
    <property type="component" value="Unassembled WGS sequence"/>
</dbReference>
<comment type="caution">
    <text evidence="1">The sequence shown here is derived from an EMBL/GenBank/DDBJ whole genome shotgun (WGS) entry which is preliminary data.</text>
</comment>
<reference evidence="1 2" key="1">
    <citation type="submission" date="2019-05" db="EMBL/GenBank/DDBJ databases">
        <title>Dyadobacter AR-3-8 sp. nov., isolated from arctic soil.</title>
        <authorList>
            <person name="Chaudhary D.K."/>
        </authorList>
    </citation>
    <scope>NUCLEOTIDE SEQUENCE [LARGE SCALE GENOMIC DNA]</scope>
    <source>
        <strain evidence="1 2">AR-3-8</strain>
    </source>
</reference>
<proteinExistence type="predicted"/>
<protein>
    <submittedName>
        <fullName evidence="1">Uncharacterized protein</fullName>
    </submittedName>
</protein>
<name>A0A4U6D5B0_9BACT</name>
<organism evidence="1 2">
    <name type="scientific">Dyadobacter frigoris</name>
    <dbReference type="NCBI Taxonomy" id="2576211"/>
    <lineage>
        <taxon>Bacteria</taxon>
        <taxon>Pseudomonadati</taxon>
        <taxon>Bacteroidota</taxon>
        <taxon>Cytophagia</taxon>
        <taxon>Cytophagales</taxon>
        <taxon>Spirosomataceae</taxon>
        <taxon>Dyadobacter</taxon>
    </lineage>
</organism>
<dbReference type="RefSeq" id="WP_137340037.1">
    <property type="nucleotide sequence ID" value="NZ_SZVO01000004.1"/>
</dbReference>
<dbReference type="OrthoDB" id="1360086at2"/>
<evidence type="ECO:0000313" key="1">
    <source>
        <dbReference type="EMBL" id="TKT92492.1"/>
    </source>
</evidence>
<gene>
    <name evidence="1" type="ORF">FDK13_11065</name>
</gene>
<keyword evidence="2" id="KW-1185">Reference proteome</keyword>
<dbReference type="AlphaFoldDB" id="A0A4U6D5B0"/>